<dbReference type="GeneID" id="104588566"/>
<evidence type="ECO:0000313" key="7">
    <source>
        <dbReference type="RefSeq" id="XP_010244852.1"/>
    </source>
</evidence>
<dbReference type="OrthoDB" id="5835829at2759"/>
<dbReference type="PROSITE" id="PS00375">
    <property type="entry name" value="UDPGT"/>
    <property type="match status" value="1"/>
</dbReference>
<dbReference type="PANTHER" id="PTHR48048">
    <property type="entry name" value="GLYCOSYLTRANSFERASE"/>
    <property type="match status" value="1"/>
</dbReference>
<dbReference type="InterPro" id="IPR002213">
    <property type="entry name" value="UDP_glucos_trans"/>
</dbReference>
<dbReference type="InterPro" id="IPR050481">
    <property type="entry name" value="UDP-glycosyltransf_plant"/>
</dbReference>
<evidence type="ECO:0000256" key="3">
    <source>
        <dbReference type="RuleBase" id="RU003718"/>
    </source>
</evidence>
<dbReference type="eggNOG" id="KOG1192">
    <property type="taxonomic scope" value="Eukaryota"/>
</dbReference>
<dbReference type="Pfam" id="PF00201">
    <property type="entry name" value="UDPGT"/>
    <property type="match status" value="1"/>
</dbReference>
<dbReference type="RefSeq" id="XP_010244851.1">
    <property type="nucleotide sequence ID" value="XM_010246549.2"/>
</dbReference>
<dbReference type="GO" id="GO:0016757">
    <property type="term" value="F:glycosyltransferase activity"/>
    <property type="evidence" value="ECO:0000318"/>
    <property type="project" value="GO_Central"/>
</dbReference>
<proteinExistence type="inferred from homology"/>
<dbReference type="CDD" id="cd03784">
    <property type="entry name" value="GT1_Gtf-like"/>
    <property type="match status" value="1"/>
</dbReference>
<name>A0A1U7Z2I0_NELNU</name>
<organism evidence="5 6">
    <name type="scientific">Nelumbo nucifera</name>
    <name type="common">Sacred lotus</name>
    <dbReference type="NCBI Taxonomy" id="4432"/>
    <lineage>
        <taxon>Eukaryota</taxon>
        <taxon>Viridiplantae</taxon>
        <taxon>Streptophyta</taxon>
        <taxon>Embryophyta</taxon>
        <taxon>Tracheophyta</taxon>
        <taxon>Spermatophyta</taxon>
        <taxon>Magnoliopsida</taxon>
        <taxon>Proteales</taxon>
        <taxon>Nelumbonaceae</taxon>
        <taxon>Nelumbo</taxon>
    </lineage>
</organism>
<evidence type="ECO:0000313" key="6">
    <source>
        <dbReference type="RefSeq" id="XP_010244851.1"/>
    </source>
</evidence>
<dbReference type="FunFam" id="3.40.50.2000:FF:000095">
    <property type="entry name" value="Glycosyltransferase"/>
    <property type="match status" value="1"/>
</dbReference>
<dbReference type="RefSeq" id="XP_010244853.1">
    <property type="nucleotide sequence ID" value="XM_010246551.2"/>
</dbReference>
<dbReference type="SUPFAM" id="SSF53756">
    <property type="entry name" value="UDP-Glycosyltransferase/glycogen phosphorylase"/>
    <property type="match status" value="1"/>
</dbReference>
<dbReference type="RefSeq" id="XP_010244854.1">
    <property type="nucleotide sequence ID" value="XM_010246552.2"/>
</dbReference>
<dbReference type="AlphaFoldDB" id="A0A1U7Z2I0"/>
<dbReference type="RefSeq" id="XP_010244852.1">
    <property type="nucleotide sequence ID" value="XM_010246550.2"/>
</dbReference>
<dbReference type="Gene3D" id="3.40.50.2000">
    <property type="entry name" value="Glycogen Phosphorylase B"/>
    <property type="match status" value="2"/>
</dbReference>
<keyword evidence="5" id="KW-1185">Reference proteome</keyword>
<dbReference type="PANTHER" id="PTHR48048:SF20">
    <property type="entry name" value="GLYCOSYLTRANSFERASE"/>
    <property type="match status" value="1"/>
</dbReference>
<evidence type="ECO:0000256" key="2">
    <source>
        <dbReference type="ARBA" id="ARBA00022679"/>
    </source>
</evidence>
<keyword evidence="2 3" id="KW-0808">Transferase</keyword>
<dbReference type="KEGG" id="nnu:104588566"/>
<reference evidence="6 7" key="1">
    <citation type="submission" date="2025-04" db="UniProtKB">
        <authorList>
            <consortium name="RefSeq"/>
        </authorList>
    </citation>
    <scope>IDENTIFICATION</scope>
</reference>
<evidence type="ECO:0000313" key="8">
    <source>
        <dbReference type="RefSeq" id="XP_010244853.1"/>
    </source>
</evidence>
<dbReference type="OMA" id="PIWASHM"/>
<gene>
    <name evidence="6 7 8 9" type="primary">LOC104588566</name>
</gene>
<dbReference type="InterPro" id="IPR035595">
    <property type="entry name" value="UDP_glycos_trans_CS"/>
</dbReference>
<sequence>MKETIVLYPTPAMGHLVSIVELSKLILHHYPHQFSVTILLTTGLLDTPATTSYTNRISQTHPSIVFHRFPPLCNPPSLEPTPNYSLTAIAFEFIRLNNPNVLQALQTISETSIIRAFIIDFFCTSALHVASNLSIPTYYFFTSGAAALAAFLYFPTIHAQTTQSFKGLATTDLHFPGLPPIRASRLPEPVLDRADKAYLDFLYFTAHLPKAKGIIVNTFELLEPTAIKAVTSGLCVPDAPTPPVYYIGPLIADPDDRTGEGGHAGAHECLSWLDTQPSQSVVFLCFGSQGTFSVAQMKEIASGLEKSGQRFLWVVRSPPVEDHIKHFFEPENPDLDLLLPEGFLARIKGRGLVVKSWAPQVEVLNHDSVGGFVTHCGWNSVLEAVCAGVPMVAWPLYAEQHMNKAVLVEDLKLAMPIEQSEDGFVSSAEVETRLRALMASSEGKESRQRSREMKEKAWVAWSDGGSSLVAFSKLTEIWRQG</sequence>
<comment type="similarity">
    <text evidence="1 3">Belongs to the UDP-glycosyltransferase family.</text>
</comment>
<dbReference type="STRING" id="4432.A0A1U7Z2I0"/>
<dbReference type="FunFam" id="3.40.50.2000:FF:000020">
    <property type="entry name" value="Glycosyltransferase"/>
    <property type="match status" value="1"/>
</dbReference>
<dbReference type="Proteomes" id="UP000189703">
    <property type="component" value="Unplaced"/>
</dbReference>
<dbReference type="GO" id="GO:0035251">
    <property type="term" value="F:UDP-glucosyltransferase activity"/>
    <property type="evidence" value="ECO:0007669"/>
    <property type="project" value="InterPro"/>
</dbReference>
<evidence type="ECO:0000313" key="9">
    <source>
        <dbReference type="RefSeq" id="XP_010244854.1"/>
    </source>
</evidence>
<protein>
    <recommendedName>
        <fullName evidence="4">Glycosyltransferase</fullName>
        <ecNumber evidence="4">2.4.1.-</ecNumber>
    </recommendedName>
</protein>
<accession>A0A1U7Z2I0</accession>
<evidence type="ECO:0000256" key="4">
    <source>
        <dbReference type="RuleBase" id="RU362057"/>
    </source>
</evidence>
<keyword evidence="3" id="KW-0328">Glycosyltransferase</keyword>
<dbReference type="EC" id="2.4.1.-" evidence="4"/>
<evidence type="ECO:0000313" key="5">
    <source>
        <dbReference type="Proteomes" id="UP000189703"/>
    </source>
</evidence>
<evidence type="ECO:0000256" key="1">
    <source>
        <dbReference type="ARBA" id="ARBA00009995"/>
    </source>
</evidence>